<name>A0AA39TFD6_9AGAR</name>
<feature type="compositionally biased region" description="Polar residues" evidence="1">
    <location>
        <begin position="41"/>
        <end position="55"/>
    </location>
</feature>
<dbReference type="EMBL" id="JAUEPU010000050">
    <property type="protein sequence ID" value="KAK0485531.1"/>
    <property type="molecule type" value="Genomic_DNA"/>
</dbReference>
<evidence type="ECO:0000256" key="1">
    <source>
        <dbReference type="SAM" id="MobiDB-lite"/>
    </source>
</evidence>
<comment type="caution">
    <text evidence="2">The sequence shown here is derived from an EMBL/GenBank/DDBJ whole genome shotgun (WGS) entry which is preliminary data.</text>
</comment>
<feature type="compositionally biased region" description="Low complexity" evidence="1">
    <location>
        <begin position="1"/>
        <end position="40"/>
    </location>
</feature>
<gene>
    <name evidence="2" type="ORF">EDD18DRAFT_1467111</name>
</gene>
<evidence type="ECO:0000313" key="3">
    <source>
        <dbReference type="Proteomes" id="UP001175228"/>
    </source>
</evidence>
<feature type="region of interest" description="Disordered" evidence="1">
    <location>
        <begin position="1"/>
        <end position="60"/>
    </location>
</feature>
<accession>A0AA39TFD6</accession>
<reference evidence="2" key="1">
    <citation type="submission" date="2023-06" db="EMBL/GenBank/DDBJ databases">
        <authorList>
            <consortium name="Lawrence Berkeley National Laboratory"/>
            <person name="Ahrendt S."/>
            <person name="Sahu N."/>
            <person name="Indic B."/>
            <person name="Wong-Bajracharya J."/>
            <person name="Merenyi Z."/>
            <person name="Ke H.-M."/>
            <person name="Monk M."/>
            <person name="Kocsube S."/>
            <person name="Drula E."/>
            <person name="Lipzen A."/>
            <person name="Balint B."/>
            <person name="Henrissat B."/>
            <person name="Andreopoulos B."/>
            <person name="Martin F.M."/>
            <person name="Harder C.B."/>
            <person name="Rigling D."/>
            <person name="Ford K.L."/>
            <person name="Foster G.D."/>
            <person name="Pangilinan J."/>
            <person name="Papanicolaou A."/>
            <person name="Barry K."/>
            <person name="LaButti K."/>
            <person name="Viragh M."/>
            <person name="Koriabine M."/>
            <person name="Yan M."/>
            <person name="Riley R."/>
            <person name="Champramary S."/>
            <person name="Plett K.L."/>
            <person name="Tsai I.J."/>
            <person name="Slot J."/>
            <person name="Sipos G."/>
            <person name="Plett J."/>
            <person name="Nagy L.G."/>
            <person name="Grigoriev I.V."/>
        </authorList>
    </citation>
    <scope>NUCLEOTIDE SEQUENCE</scope>
    <source>
        <strain evidence="2">HWK02</strain>
    </source>
</reference>
<keyword evidence="3" id="KW-1185">Reference proteome</keyword>
<dbReference type="AlphaFoldDB" id="A0AA39TFD6"/>
<organism evidence="2 3">
    <name type="scientific">Armillaria luteobubalina</name>
    <dbReference type="NCBI Taxonomy" id="153913"/>
    <lineage>
        <taxon>Eukaryota</taxon>
        <taxon>Fungi</taxon>
        <taxon>Dikarya</taxon>
        <taxon>Basidiomycota</taxon>
        <taxon>Agaricomycotina</taxon>
        <taxon>Agaricomycetes</taxon>
        <taxon>Agaricomycetidae</taxon>
        <taxon>Agaricales</taxon>
        <taxon>Marasmiineae</taxon>
        <taxon>Physalacriaceae</taxon>
        <taxon>Armillaria</taxon>
    </lineage>
</organism>
<protein>
    <submittedName>
        <fullName evidence="2">Uncharacterized protein</fullName>
    </submittedName>
</protein>
<sequence length="280" mass="29718">MSTSSSAFSTTSAPPLTMSSTRSLPPSTTTTAISSVASETGTTRPGSPIATTSEAPSAISHDNHHRHLWLAHTFTTSIPSSLVTSYSGSSDVDCTALVAGVATAIVVSFPPPLSVLSSSINPPRNGASVSWRLSSKHFNRGGKGARPVGLVSHGLEDSTRQRYRHLPNVSLSRPCSITLLCPPSQPLHYSIASLPCGDSDRTLALRTQPFSIGHVPFTCCLALNTFLVCAVWLSGGRVGSNIAGNMFSDASDVITIIREPRDWKSARMSFQIFEEELSVY</sequence>
<evidence type="ECO:0000313" key="2">
    <source>
        <dbReference type="EMBL" id="KAK0485531.1"/>
    </source>
</evidence>
<proteinExistence type="predicted"/>
<dbReference type="Proteomes" id="UP001175228">
    <property type="component" value="Unassembled WGS sequence"/>
</dbReference>